<evidence type="ECO:0000259" key="1">
    <source>
        <dbReference type="PROSITE" id="PS50878"/>
    </source>
</evidence>
<organism evidence="2 3">
    <name type="scientific">Muraenolepis orangiensis</name>
    <name type="common">Patagonian moray cod</name>
    <dbReference type="NCBI Taxonomy" id="630683"/>
    <lineage>
        <taxon>Eukaryota</taxon>
        <taxon>Metazoa</taxon>
        <taxon>Chordata</taxon>
        <taxon>Craniata</taxon>
        <taxon>Vertebrata</taxon>
        <taxon>Euteleostomi</taxon>
        <taxon>Actinopterygii</taxon>
        <taxon>Neopterygii</taxon>
        <taxon>Teleostei</taxon>
        <taxon>Neoteleostei</taxon>
        <taxon>Acanthomorphata</taxon>
        <taxon>Zeiogadaria</taxon>
        <taxon>Gadariae</taxon>
        <taxon>Gadiformes</taxon>
        <taxon>Muraenolepidoidei</taxon>
        <taxon>Muraenolepididae</taxon>
        <taxon>Muraenolepis</taxon>
    </lineage>
</organism>
<dbReference type="SUPFAM" id="SSF56672">
    <property type="entry name" value="DNA/RNA polymerases"/>
    <property type="match status" value="2"/>
</dbReference>
<keyword evidence="3" id="KW-1185">Reference proteome</keyword>
<evidence type="ECO:0000313" key="2">
    <source>
        <dbReference type="EMBL" id="KAJ3612574.1"/>
    </source>
</evidence>
<dbReference type="PROSITE" id="PS50878">
    <property type="entry name" value="RT_POL"/>
    <property type="match status" value="2"/>
</dbReference>
<comment type="caution">
    <text evidence="2">The sequence shown here is derived from an EMBL/GenBank/DDBJ whole genome shotgun (WGS) entry which is preliminary data.</text>
</comment>
<dbReference type="Proteomes" id="UP001148018">
    <property type="component" value="Unassembled WGS sequence"/>
</dbReference>
<protein>
    <recommendedName>
        <fullName evidence="1">Reverse transcriptase domain-containing protein</fullName>
    </recommendedName>
</protein>
<dbReference type="Pfam" id="PF00078">
    <property type="entry name" value="RVT_1"/>
    <property type="match status" value="2"/>
</dbReference>
<dbReference type="PANTHER" id="PTHR36688:SF2">
    <property type="entry name" value="ENDONUCLEASE_EXONUCLEASE_PHOSPHATASE DOMAIN-CONTAINING PROTEIN"/>
    <property type="match status" value="1"/>
</dbReference>
<reference evidence="2" key="1">
    <citation type="submission" date="2022-07" db="EMBL/GenBank/DDBJ databases">
        <title>Chromosome-level genome of Muraenolepis orangiensis.</title>
        <authorList>
            <person name="Kim J."/>
        </authorList>
    </citation>
    <scope>NUCLEOTIDE SEQUENCE</scope>
    <source>
        <strain evidence="2">KU_S4_2022</strain>
        <tissue evidence="2">Muscle</tissue>
    </source>
</reference>
<accession>A0A9Q0ESQ8</accession>
<dbReference type="CDD" id="cd01650">
    <property type="entry name" value="RT_nLTR_like"/>
    <property type="match status" value="2"/>
</dbReference>
<sequence>MSGQFSTAELRAAIGNLRQGKSPGHDNIHPEFVTHQSETTSAWLCSFFSSCFQRSKLPKTWRRAAVIALLKPGKTAEDPKAYRPISLLCVPFKILERMILSRIEPVVDPQLPREQAGFRRGRSTVDQVTLLTQDIEDSFQAKEKVGVVLLDLTAAYDTVWHRGLHLKLLRTIPDRHMVKFIMEMLSNRSFILRTSDGQRSRLRRLRNGVPQGSVLSPLLFNIYIHDLPETTSRQYGYADDLAIMLRRTTWSAVEQGLNQDMSILAAYLRKWRLQLSTGKTVSAAYHLCNGEAKRELSVSVDNKRLEHQLAPKYLGVRLDRTLSYKRHLEEVRAKVTARVSLIRRLAGTTWGASARTLRISTQALVFSAAEYCAPVWSRSPHVKKMWALRKSEFGSLMMWWEVGKAHIRVFCQQYTSHSTSKLKAAVEDLEASIRDLELGLQRDSNPSAGQLLQKKRLELSSFLQERVKGALVRCRFLEIKEMDAPTPFFFNLERSVAQRKQMSCLKLPGGRVTSSPEEMRDHAMDFYTNLFGGEQCSIEGREEILEGLPQLSPEEKAALDLELTLEELTGAVNQMASGRAPGIDGLSGEFLKHFWGVLGADLRGVFAECFRTGSLPVSCRRAVLSLLPKKGDLALLKNWRPVALLTVDYKVLSRALSNRLKGVLEMVIQQDQTYCIPDRTIMDNIFFMRDVMDVCRAHGVNVGVVSLDQEKAFDRVDHLYLFSALRAYGIGEGFLAWVGLLYNGAQCLVKMGAGLSRPIPVQRGIRQGCPISGQLYSLAIEPLLCRLRSKLSGLSLPASCGLECPPTLSAYADDVSIFVSSQRDVQCLQDTLSLYERASSARVNWAKSSALLLGCWREQVVPSLPGGLQWETEGLKVLGVFLGTEAFKARNWEGAKEKVCARLSKWKWLLPQMSYRGRVLVANTLVASTLWHRLMALTPPRNLVSSIQQEIVDFFWSGRHWVRAAALYLPLAEGGQGLICIQSKIASFRLRTVSRLLYDCGPSWLNFGKLLLRRVGRFGYHKQLFLLNPEELDLSGLTPFYTSVLQAWHTFKFTRATSEMPGMWVFEEPLFFNGLLRARTLQSASLRTSLREAGCTKIGHLMKAKATSLEALRRRSNTSSIRILDQVVKEVCAALPESLRAFAEDADLCEQWIEDGDYSFPSLEVTPAVGDWHEGAGQLLTLRTPHLGTFQACGKKETYNLCVKVLNLRSLAGVRESRWAEFLGPDSSPKGSWRCLYKLPVEKRTADLQWRIVHGAIATNRYRAHLDPELGEGCIFCSEVETLEHLFVQCPRLSALFVLLKSWFQGLGEEFSFILFIFGPKYSAKKKGVHTLLNFLSGAAKMAIWLTRRNRVQGVGSVALLPVLRGLLRARLRVEYTYYHLMDNIQAFSHMWAVGGCLCSVGGDGELRLHI</sequence>
<evidence type="ECO:0000313" key="3">
    <source>
        <dbReference type="Proteomes" id="UP001148018"/>
    </source>
</evidence>
<dbReference type="EMBL" id="JANIIK010000036">
    <property type="protein sequence ID" value="KAJ3612574.1"/>
    <property type="molecule type" value="Genomic_DNA"/>
</dbReference>
<name>A0A9Q0ESQ8_9TELE</name>
<dbReference type="PANTHER" id="PTHR36688">
    <property type="entry name" value="ENDO/EXONUCLEASE/PHOSPHATASE DOMAIN-CONTAINING PROTEIN"/>
    <property type="match status" value="1"/>
</dbReference>
<feature type="domain" description="Reverse transcriptase" evidence="1">
    <location>
        <begin position="608"/>
        <end position="882"/>
    </location>
</feature>
<feature type="domain" description="Reverse transcriptase" evidence="1">
    <location>
        <begin position="50"/>
        <end position="318"/>
    </location>
</feature>
<dbReference type="InterPro" id="IPR043502">
    <property type="entry name" value="DNA/RNA_pol_sf"/>
</dbReference>
<dbReference type="InterPro" id="IPR000477">
    <property type="entry name" value="RT_dom"/>
</dbReference>
<dbReference type="OrthoDB" id="416119at2759"/>
<proteinExistence type="predicted"/>
<gene>
    <name evidence="2" type="ORF">NHX12_020845</name>
</gene>
<dbReference type="InterPro" id="IPR052560">
    <property type="entry name" value="RdDP_mobile_element"/>
</dbReference>